<keyword evidence="2" id="KW-1133">Transmembrane helix</keyword>
<dbReference type="PANTHER" id="PTHR47356">
    <property type="entry name" value="FAD-DEPENDENT MONOOXYGENASE ASQG-RELATED"/>
    <property type="match status" value="1"/>
</dbReference>
<dbReference type="InterPro" id="IPR036188">
    <property type="entry name" value="FAD/NAD-bd_sf"/>
</dbReference>
<feature type="compositionally biased region" description="Basic and acidic residues" evidence="1">
    <location>
        <begin position="234"/>
        <end position="248"/>
    </location>
</feature>
<dbReference type="InterPro" id="IPR050562">
    <property type="entry name" value="FAD_mOase_fung"/>
</dbReference>
<dbReference type="OrthoDB" id="655030at2759"/>
<dbReference type="Proteomes" id="UP000823405">
    <property type="component" value="Unassembled WGS sequence"/>
</dbReference>
<feature type="region of interest" description="Disordered" evidence="1">
    <location>
        <begin position="616"/>
        <end position="683"/>
    </location>
</feature>
<comment type="caution">
    <text evidence="3">The sequence shown here is derived from an EMBL/GenBank/DDBJ whole genome shotgun (WGS) entry which is preliminary data.</text>
</comment>
<evidence type="ECO:0000313" key="4">
    <source>
        <dbReference type="Proteomes" id="UP000823405"/>
    </source>
</evidence>
<accession>A0A9P6QS60</accession>
<evidence type="ECO:0000256" key="1">
    <source>
        <dbReference type="SAM" id="MobiDB-lite"/>
    </source>
</evidence>
<feature type="non-terminal residue" evidence="3">
    <location>
        <position position="1"/>
    </location>
</feature>
<dbReference type="Gene3D" id="3.50.50.60">
    <property type="entry name" value="FAD/NAD(P)-binding domain"/>
    <property type="match status" value="2"/>
</dbReference>
<feature type="region of interest" description="Disordered" evidence="1">
    <location>
        <begin position="313"/>
        <end position="333"/>
    </location>
</feature>
<protein>
    <recommendedName>
        <fullName evidence="5">FAD/NAD(P)-binding domain-containing protein</fullName>
    </recommendedName>
</protein>
<dbReference type="AlphaFoldDB" id="A0A9P6QS60"/>
<dbReference type="GO" id="GO:0004497">
    <property type="term" value="F:monooxygenase activity"/>
    <property type="evidence" value="ECO:0007669"/>
    <property type="project" value="InterPro"/>
</dbReference>
<dbReference type="Pfam" id="PF13738">
    <property type="entry name" value="Pyr_redox_3"/>
    <property type="match status" value="1"/>
</dbReference>
<dbReference type="SUPFAM" id="SSF51905">
    <property type="entry name" value="FAD/NAD(P)-binding domain"/>
    <property type="match status" value="1"/>
</dbReference>
<evidence type="ECO:0008006" key="5">
    <source>
        <dbReference type="Google" id="ProtNLM"/>
    </source>
</evidence>
<evidence type="ECO:0000256" key="2">
    <source>
        <dbReference type="SAM" id="Phobius"/>
    </source>
</evidence>
<name>A0A9P6QS60_9FUNG</name>
<dbReference type="EMBL" id="JAAAIN010002727">
    <property type="protein sequence ID" value="KAG0290595.1"/>
    <property type="molecule type" value="Genomic_DNA"/>
</dbReference>
<keyword evidence="4" id="KW-1185">Reference proteome</keyword>
<keyword evidence="2" id="KW-0472">Membrane</keyword>
<organism evidence="3 4">
    <name type="scientific">Linnemannia gamsii</name>
    <dbReference type="NCBI Taxonomy" id="64522"/>
    <lineage>
        <taxon>Eukaryota</taxon>
        <taxon>Fungi</taxon>
        <taxon>Fungi incertae sedis</taxon>
        <taxon>Mucoromycota</taxon>
        <taxon>Mortierellomycotina</taxon>
        <taxon>Mortierellomycetes</taxon>
        <taxon>Mortierellales</taxon>
        <taxon>Mortierellaceae</taxon>
        <taxon>Linnemannia</taxon>
    </lineage>
</organism>
<evidence type="ECO:0000313" key="3">
    <source>
        <dbReference type="EMBL" id="KAG0290595.1"/>
    </source>
</evidence>
<proteinExistence type="predicted"/>
<dbReference type="PRINTS" id="PR00420">
    <property type="entry name" value="RNGMNOXGNASE"/>
</dbReference>
<feature type="transmembrane region" description="Helical" evidence="2">
    <location>
        <begin position="6"/>
        <end position="23"/>
    </location>
</feature>
<dbReference type="PANTHER" id="PTHR47356:SF2">
    <property type="entry name" value="FAD-BINDING DOMAIN-CONTAINING PROTEIN-RELATED"/>
    <property type="match status" value="1"/>
</dbReference>
<keyword evidence="2" id="KW-0812">Transmembrane</keyword>
<feature type="region of interest" description="Disordered" evidence="1">
    <location>
        <begin position="219"/>
        <end position="248"/>
    </location>
</feature>
<gene>
    <name evidence="3" type="ORF">BGZ97_006135</name>
</gene>
<sequence>MAPNPCIIIVGAGIAGLSLAIMLERAGMHRYVILERANEYRSLGSAMVLSAMILRCFEQLGLLEELIAVSKPTTGAVFLDENMKFIGNFHKILQRHVPLHKVRFSKKVLDVTQTSEGAQIRCSDKSVYHADIVIGADGAYSGIRQSMYRSIFAQSRKPPNTIRLEKRGLVSTLKKLSSAATSSSSSSSPSSATSTSASLSSAGVASHLGLGASTATMMSTATSSTAKHGGGVNRRGEVRLPKSDQEPLRFDQHAMVGITKPLDPVKYPFLKDKSCQAITILPKSGFSVWLFPVTENRICWGLVAKDFVASNKKEGQGTGAGTNRGSHQPNFKVSEWGPETVDEIMQLKSVREQKSPYGGTMADIYDQTPKGTPLRFMIEDKAFKTWYYMRTVLIGDACHKMVPFAGVGAVNAIMDCIVLVNCLYDMPDGDTFTNADITAAFQSYYAQRADAAIAAVKGSNKVSTMVGSNRTLSLMICKASIAGMSETLISLAADRIFASRPILTFLPFVPDYGERKSNPQPLGRRDREELEALREKERVDRMETARVKKEERKLKKAKFKPGSSLFRIVGANASSSNNSSKTGSSGGSRILMASSAASPYMSTPSTVATTMSSASIYASHHHSRSNQQQQLPRHNGFDGTTPVGINSPPGPFSIPPTSSFIGPPSTERPFSPDSSISSDGDFDDDDADSMFSFSSRYTLPYDLEVLSSQYYTGRRAIYPYLDPSAQHQQHHDNPSPSAASLSTSVARNNNNAVTPLTTEAIASLSRRDSSSSILSTLWKRYGRRRSSSNSRPLSTVSIQSSTISGIGFRGFTGASGGASGADDDDSSNQQAQNMYDDIDDYDDEQVRVGVVVGQNPSAVGLDVNDGGGTGSSVEFNVPPPASQLSPLVSSRNASAAIAAL</sequence>
<reference evidence="3" key="1">
    <citation type="journal article" date="2020" name="Fungal Divers.">
        <title>Resolving the Mortierellaceae phylogeny through synthesis of multi-gene phylogenetics and phylogenomics.</title>
        <authorList>
            <person name="Vandepol N."/>
            <person name="Liber J."/>
            <person name="Desiro A."/>
            <person name="Na H."/>
            <person name="Kennedy M."/>
            <person name="Barry K."/>
            <person name="Grigoriev I.V."/>
            <person name="Miller A.N."/>
            <person name="O'Donnell K."/>
            <person name="Stajich J.E."/>
            <person name="Bonito G."/>
        </authorList>
    </citation>
    <scope>NUCLEOTIDE SEQUENCE</scope>
    <source>
        <strain evidence="3">NVP60</strain>
    </source>
</reference>